<evidence type="ECO:0000256" key="12">
    <source>
        <dbReference type="ARBA" id="ARBA00049645"/>
    </source>
</evidence>
<feature type="compositionally biased region" description="Pro residues" evidence="16">
    <location>
        <begin position="566"/>
        <end position="578"/>
    </location>
</feature>
<feature type="domain" description="Rhodanese" evidence="17">
    <location>
        <begin position="24"/>
        <end position="65"/>
    </location>
</feature>
<dbReference type="Pfam" id="PF05199">
    <property type="entry name" value="GMC_oxred_C"/>
    <property type="match status" value="1"/>
</dbReference>
<dbReference type="InterPro" id="IPR007867">
    <property type="entry name" value="GMC_OxRtase_C"/>
</dbReference>
<gene>
    <name evidence="19" type="ORF">GA0070616_1770</name>
</gene>
<dbReference type="Gene3D" id="3.50.50.60">
    <property type="entry name" value="FAD/NAD(P)-binding domain"/>
    <property type="match status" value="3"/>
</dbReference>
<dbReference type="GO" id="GO:0008203">
    <property type="term" value="P:cholesterol metabolic process"/>
    <property type="evidence" value="ECO:0007669"/>
    <property type="project" value="UniProtKB-KW"/>
</dbReference>
<dbReference type="STRING" id="145857.GA0070616_1770"/>
<evidence type="ECO:0000256" key="10">
    <source>
        <dbReference type="ARBA" id="ARBA00023235"/>
    </source>
</evidence>
<evidence type="ECO:0000256" key="13">
    <source>
        <dbReference type="ARBA" id="ARBA00049723"/>
    </source>
</evidence>
<dbReference type="InterPro" id="IPR001763">
    <property type="entry name" value="Rhodanese-like_dom"/>
</dbReference>
<dbReference type="SUPFAM" id="SSF51905">
    <property type="entry name" value="FAD/NAD(P)-binding domain"/>
    <property type="match status" value="1"/>
</dbReference>
<feature type="region of interest" description="Disordered" evidence="16">
    <location>
        <begin position="565"/>
        <end position="584"/>
    </location>
</feature>
<evidence type="ECO:0000256" key="2">
    <source>
        <dbReference type="ARBA" id="ARBA00010790"/>
    </source>
</evidence>
<keyword evidence="8" id="KW-1207">Sterol metabolism</keyword>
<evidence type="ECO:0000259" key="17">
    <source>
        <dbReference type="PROSITE" id="PS50206"/>
    </source>
</evidence>
<keyword evidence="5" id="KW-0274">FAD</keyword>
<reference evidence="19 20" key="1">
    <citation type="submission" date="2016-06" db="EMBL/GenBank/DDBJ databases">
        <authorList>
            <person name="Kjaerup R.B."/>
            <person name="Dalgaard T.S."/>
            <person name="Juul-Madsen H.R."/>
        </authorList>
    </citation>
    <scope>NUCLEOTIDE SEQUENCE [LARGE SCALE GENOMIC DNA]</scope>
    <source>
        <strain evidence="19 20">DSM 43818</strain>
    </source>
</reference>
<dbReference type="Pfam" id="PF00732">
    <property type="entry name" value="GMC_oxred_N"/>
    <property type="match status" value="1"/>
</dbReference>
<comment type="similarity">
    <text evidence="2">Belongs to the GMC oxidoreductase family.</text>
</comment>
<evidence type="ECO:0000256" key="3">
    <source>
        <dbReference type="ARBA" id="ARBA00022548"/>
    </source>
</evidence>
<dbReference type="InterPro" id="IPR036188">
    <property type="entry name" value="FAD/NAD-bd_sf"/>
</dbReference>
<sequence>MIARKVPLARVLPASNDAFMRYDVVVIGSGFGGSVTALRLAEKGYTVGVLEAGRRFADDEFPETSWQARRFLWAPKLGCYGLQRITLLRAADRKAGGGVMVLSGAGVGGGSLVYANTLYEPLDAFYTDPQWRDVTDWRDELTRHYDQAKRMLGVTTYPHSTAADRAMRTVADRMGVGHTFHATPVGVHIGRPGQREADPYFGGVGPERTGCTHCGSCMTGCRYGAKNTLVKNYLWLAERLGAQVHPLTTVTAVRPAAGGGYEVHTERTGAWLRRRRRVFHADQVVFAAGALGTQRLLHAMRASGALPALSPRLGELTRTNSEAILGASVPRRQARARGTDFTQGVAITSSFHPDPQTHVEPVRYGRGSNAMGLLQSLLVDGGPRRVRRWWGELARHPVAALRTLSVRGWSERTVIALVMQSADNSLATSWRRGAFGRRLVSAPGHGTPNPTWIPAGNQVARLLAEEIGGTPGGALTEPFDIPVTAHILGGAVIGATPADGVVDPWHRVYGHPGLHVVDGAAVSANLGVNPSLTIAAQAERAMSFWPNRGEPDPRPALGEAYRRLAPVPPHRPAVPPHAPGALRG</sequence>
<protein>
    <recommendedName>
        <fullName evidence="14">Cholesterol oxidase</fullName>
        <ecNumber evidence="13">1.1.3.6</ecNumber>
        <ecNumber evidence="11">5.3.3.1</ecNumber>
    </recommendedName>
    <alternativeName>
        <fullName evidence="15">Cholesterol isomerase</fullName>
    </alternativeName>
</protein>
<evidence type="ECO:0000256" key="6">
    <source>
        <dbReference type="ARBA" id="ARBA00023002"/>
    </source>
</evidence>
<accession>A0A1C6RQR1</accession>
<dbReference type="EMBL" id="FMHT01000003">
    <property type="protein sequence ID" value="SCL19557.1"/>
    <property type="molecule type" value="Genomic_DNA"/>
</dbReference>
<dbReference type="PANTHER" id="PTHR47470:SF1">
    <property type="entry name" value="FAD-DEPENDENT OXIDOREDUCTASE 2 FAD BINDING DOMAIN-CONTAINING PROTEIN"/>
    <property type="match status" value="1"/>
</dbReference>
<comment type="pathway">
    <text evidence="12">Steroid metabolism; cholesterol degradation.</text>
</comment>
<dbReference type="InterPro" id="IPR000172">
    <property type="entry name" value="GMC_OxRdtase_N"/>
</dbReference>
<dbReference type="EC" id="1.1.3.6" evidence="13"/>
<evidence type="ECO:0000259" key="18">
    <source>
        <dbReference type="PROSITE" id="PS51379"/>
    </source>
</evidence>
<dbReference type="GO" id="GO:0050660">
    <property type="term" value="F:flavin adenine dinucleotide binding"/>
    <property type="evidence" value="ECO:0007669"/>
    <property type="project" value="InterPro"/>
</dbReference>
<dbReference type="GO" id="GO:0016995">
    <property type="term" value="F:cholesterol oxidase activity"/>
    <property type="evidence" value="ECO:0007669"/>
    <property type="project" value="UniProtKB-EC"/>
</dbReference>
<evidence type="ECO:0000313" key="19">
    <source>
        <dbReference type="EMBL" id="SCL19557.1"/>
    </source>
</evidence>
<keyword evidence="9" id="KW-0753">Steroid metabolism</keyword>
<comment type="cofactor">
    <cofactor evidence="1">
        <name>FAD</name>
        <dbReference type="ChEBI" id="CHEBI:57692"/>
    </cofactor>
</comment>
<keyword evidence="7" id="KW-0443">Lipid metabolism</keyword>
<dbReference type="Proteomes" id="UP000199699">
    <property type="component" value="Unassembled WGS sequence"/>
</dbReference>
<keyword evidence="4" id="KW-0285">Flavoprotein</keyword>
<evidence type="ECO:0000256" key="8">
    <source>
        <dbReference type="ARBA" id="ARBA00023166"/>
    </source>
</evidence>
<dbReference type="InterPro" id="IPR017896">
    <property type="entry name" value="4Fe4S_Fe-S-bd"/>
</dbReference>
<evidence type="ECO:0000313" key="20">
    <source>
        <dbReference type="Proteomes" id="UP000199699"/>
    </source>
</evidence>
<feature type="domain" description="4Fe-4S ferredoxin-type" evidence="18">
    <location>
        <begin position="200"/>
        <end position="232"/>
    </location>
</feature>
<keyword evidence="10" id="KW-0413">Isomerase</keyword>
<evidence type="ECO:0000256" key="5">
    <source>
        <dbReference type="ARBA" id="ARBA00022827"/>
    </source>
</evidence>
<evidence type="ECO:0000256" key="14">
    <source>
        <dbReference type="ARBA" id="ARBA00049744"/>
    </source>
</evidence>
<dbReference type="PROSITE" id="PS51379">
    <property type="entry name" value="4FE4S_FER_2"/>
    <property type="match status" value="1"/>
</dbReference>
<keyword evidence="3" id="KW-0153">Cholesterol metabolism</keyword>
<proteinExistence type="inferred from homology"/>
<evidence type="ECO:0000256" key="7">
    <source>
        <dbReference type="ARBA" id="ARBA00023098"/>
    </source>
</evidence>
<dbReference type="EC" id="5.3.3.1" evidence="11"/>
<dbReference type="InterPro" id="IPR052542">
    <property type="entry name" value="Cholesterol_Oxidase"/>
</dbReference>
<dbReference type="PROSITE" id="PS50206">
    <property type="entry name" value="RHODANESE_3"/>
    <property type="match status" value="1"/>
</dbReference>
<dbReference type="GO" id="GO:0004769">
    <property type="term" value="F:steroid Delta-isomerase activity"/>
    <property type="evidence" value="ECO:0007669"/>
    <property type="project" value="UniProtKB-EC"/>
</dbReference>
<dbReference type="AlphaFoldDB" id="A0A1C6RQR1"/>
<evidence type="ECO:0000256" key="1">
    <source>
        <dbReference type="ARBA" id="ARBA00001974"/>
    </source>
</evidence>
<evidence type="ECO:0000256" key="11">
    <source>
        <dbReference type="ARBA" id="ARBA00038856"/>
    </source>
</evidence>
<evidence type="ECO:0000256" key="4">
    <source>
        <dbReference type="ARBA" id="ARBA00022630"/>
    </source>
</evidence>
<evidence type="ECO:0000256" key="9">
    <source>
        <dbReference type="ARBA" id="ARBA00023221"/>
    </source>
</evidence>
<dbReference type="PANTHER" id="PTHR47470">
    <property type="entry name" value="CHOLESTEROL OXIDASE"/>
    <property type="match status" value="1"/>
</dbReference>
<organism evidence="19 20">
    <name type="scientific">Micromonospora nigra</name>
    <dbReference type="NCBI Taxonomy" id="145857"/>
    <lineage>
        <taxon>Bacteria</taxon>
        <taxon>Bacillati</taxon>
        <taxon>Actinomycetota</taxon>
        <taxon>Actinomycetes</taxon>
        <taxon>Micromonosporales</taxon>
        <taxon>Micromonosporaceae</taxon>
        <taxon>Micromonospora</taxon>
    </lineage>
</organism>
<evidence type="ECO:0000256" key="16">
    <source>
        <dbReference type="SAM" id="MobiDB-lite"/>
    </source>
</evidence>
<name>A0A1C6RQR1_9ACTN</name>
<dbReference type="PRINTS" id="PR00411">
    <property type="entry name" value="PNDRDTASEI"/>
</dbReference>
<evidence type="ECO:0000256" key="15">
    <source>
        <dbReference type="ARBA" id="ARBA00049778"/>
    </source>
</evidence>
<keyword evidence="6" id="KW-0560">Oxidoreductase</keyword>
<keyword evidence="20" id="KW-1185">Reference proteome</keyword>